<reference evidence="2" key="1">
    <citation type="submission" date="2023-03" db="EMBL/GenBank/DDBJ databases">
        <title>Massive genome expansion in bonnet fungi (Mycena s.s.) driven by repeated elements and novel gene families across ecological guilds.</title>
        <authorList>
            <consortium name="Lawrence Berkeley National Laboratory"/>
            <person name="Harder C.B."/>
            <person name="Miyauchi S."/>
            <person name="Viragh M."/>
            <person name="Kuo A."/>
            <person name="Thoen E."/>
            <person name="Andreopoulos B."/>
            <person name="Lu D."/>
            <person name="Skrede I."/>
            <person name="Drula E."/>
            <person name="Henrissat B."/>
            <person name="Morin E."/>
            <person name="Kohler A."/>
            <person name="Barry K."/>
            <person name="LaButti K."/>
            <person name="Morin E."/>
            <person name="Salamov A."/>
            <person name="Lipzen A."/>
            <person name="Mereny Z."/>
            <person name="Hegedus B."/>
            <person name="Baldrian P."/>
            <person name="Stursova M."/>
            <person name="Weitz H."/>
            <person name="Taylor A."/>
            <person name="Grigoriev I.V."/>
            <person name="Nagy L.G."/>
            <person name="Martin F."/>
            <person name="Kauserud H."/>
        </authorList>
    </citation>
    <scope>NUCLEOTIDE SEQUENCE</scope>
    <source>
        <strain evidence="2">CBHHK188m</strain>
    </source>
</reference>
<accession>A0AAD7HGF2</accession>
<feature type="compositionally biased region" description="Low complexity" evidence="1">
    <location>
        <begin position="199"/>
        <end position="236"/>
    </location>
</feature>
<dbReference type="EMBL" id="JARJLG010000294">
    <property type="protein sequence ID" value="KAJ7719232.1"/>
    <property type="molecule type" value="Genomic_DNA"/>
</dbReference>
<keyword evidence="3" id="KW-1185">Reference proteome</keyword>
<dbReference type="Proteomes" id="UP001215280">
    <property type="component" value="Unassembled WGS sequence"/>
</dbReference>
<evidence type="ECO:0000313" key="2">
    <source>
        <dbReference type="EMBL" id="KAJ7719232.1"/>
    </source>
</evidence>
<name>A0AAD7HGF2_9AGAR</name>
<sequence>MSSTRSSHPRVSLSQRHFDRLSSILMEANARYTAVASATRAAKSSTHHARTRAQKLGLEICTVRAAACPEKMVSTIPLPIIDSSESTPTPAAAPLSISQRGRPTLPLLVPQIPDVPYSAISLSAEAPLPIPPAVAPTVLRGQHVPWRGPTSRFSLTPNDPIFTLAPRRAPEPPVIPDVPLDQAEADAFFENWELGYPESGAADYAGSESSSSSSPTTYPPTDSSASSSSGSSSSGPVTPADAEPIASLASSGKRRREPEAIVDKRPKYERKSWARAPRKLL</sequence>
<protein>
    <submittedName>
        <fullName evidence="2">Uncharacterized protein</fullName>
    </submittedName>
</protein>
<proteinExistence type="predicted"/>
<dbReference type="AlphaFoldDB" id="A0AAD7HGF2"/>
<organism evidence="2 3">
    <name type="scientific">Mycena maculata</name>
    <dbReference type="NCBI Taxonomy" id="230809"/>
    <lineage>
        <taxon>Eukaryota</taxon>
        <taxon>Fungi</taxon>
        <taxon>Dikarya</taxon>
        <taxon>Basidiomycota</taxon>
        <taxon>Agaricomycotina</taxon>
        <taxon>Agaricomycetes</taxon>
        <taxon>Agaricomycetidae</taxon>
        <taxon>Agaricales</taxon>
        <taxon>Marasmiineae</taxon>
        <taxon>Mycenaceae</taxon>
        <taxon>Mycena</taxon>
    </lineage>
</organism>
<gene>
    <name evidence="2" type="ORF">DFH07DRAFT_1009692</name>
</gene>
<feature type="region of interest" description="Disordered" evidence="1">
    <location>
        <begin position="199"/>
        <end position="281"/>
    </location>
</feature>
<comment type="caution">
    <text evidence="2">The sequence shown here is derived from an EMBL/GenBank/DDBJ whole genome shotgun (WGS) entry which is preliminary data.</text>
</comment>
<evidence type="ECO:0000313" key="3">
    <source>
        <dbReference type="Proteomes" id="UP001215280"/>
    </source>
</evidence>
<evidence type="ECO:0000256" key="1">
    <source>
        <dbReference type="SAM" id="MobiDB-lite"/>
    </source>
</evidence>
<feature type="compositionally biased region" description="Basic and acidic residues" evidence="1">
    <location>
        <begin position="256"/>
        <end position="272"/>
    </location>
</feature>